<sequence length="83" mass="9856">MYSVLKEHLCMPLKGTRRPCLWRRLCPWELFWNAPIAKPCGHCTRPRSRMARVRTRPCPRLKHRRMRVAKSSCSRRSGLPLTI</sequence>
<accession>A0A8R7TK98</accession>
<reference evidence="1" key="3">
    <citation type="submission" date="2022-06" db="UniProtKB">
        <authorList>
            <consortium name="EnsemblPlants"/>
        </authorList>
    </citation>
    <scope>IDENTIFICATION</scope>
</reference>
<dbReference type="Proteomes" id="UP000015106">
    <property type="component" value="Chromosome 2"/>
</dbReference>
<dbReference type="EnsemblPlants" id="TuG1812G0200004025.01.T01">
    <property type="protein sequence ID" value="TuG1812G0200004025.01.T01"/>
    <property type="gene ID" value="TuG1812G0200004025.01"/>
</dbReference>
<dbReference type="AlphaFoldDB" id="A0A8R7TK98"/>
<protein>
    <submittedName>
        <fullName evidence="1">Uncharacterized protein</fullName>
    </submittedName>
</protein>
<evidence type="ECO:0000313" key="1">
    <source>
        <dbReference type="EnsemblPlants" id="TuG1812G0200004025.01.T01"/>
    </source>
</evidence>
<organism evidence="1 2">
    <name type="scientific">Triticum urartu</name>
    <name type="common">Red wild einkorn</name>
    <name type="synonym">Crithodium urartu</name>
    <dbReference type="NCBI Taxonomy" id="4572"/>
    <lineage>
        <taxon>Eukaryota</taxon>
        <taxon>Viridiplantae</taxon>
        <taxon>Streptophyta</taxon>
        <taxon>Embryophyta</taxon>
        <taxon>Tracheophyta</taxon>
        <taxon>Spermatophyta</taxon>
        <taxon>Magnoliopsida</taxon>
        <taxon>Liliopsida</taxon>
        <taxon>Poales</taxon>
        <taxon>Poaceae</taxon>
        <taxon>BOP clade</taxon>
        <taxon>Pooideae</taxon>
        <taxon>Triticodae</taxon>
        <taxon>Triticeae</taxon>
        <taxon>Triticinae</taxon>
        <taxon>Triticum</taxon>
    </lineage>
</organism>
<reference evidence="1" key="2">
    <citation type="submission" date="2018-03" db="EMBL/GenBank/DDBJ databases">
        <title>The Triticum urartu genome reveals the dynamic nature of wheat genome evolution.</title>
        <authorList>
            <person name="Ling H."/>
            <person name="Ma B."/>
            <person name="Shi X."/>
            <person name="Liu H."/>
            <person name="Dong L."/>
            <person name="Sun H."/>
            <person name="Cao Y."/>
            <person name="Gao Q."/>
            <person name="Zheng S."/>
            <person name="Li Y."/>
            <person name="Yu Y."/>
            <person name="Du H."/>
            <person name="Qi M."/>
            <person name="Li Y."/>
            <person name="Yu H."/>
            <person name="Cui Y."/>
            <person name="Wang N."/>
            <person name="Chen C."/>
            <person name="Wu H."/>
            <person name="Zhao Y."/>
            <person name="Zhang J."/>
            <person name="Li Y."/>
            <person name="Zhou W."/>
            <person name="Zhang B."/>
            <person name="Hu W."/>
            <person name="Eijk M."/>
            <person name="Tang J."/>
            <person name="Witsenboer H."/>
            <person name="Zhao S."/>
            <person name="Li Z."/>
            <person name="Zhang A."/>
            <person name="Wang D."/>
            <person name="Liang C."/>
        </authorList>
    </citation>
    <scope>NUCLEOTIDE SEQUENCE [LARGE SCALE GENOMIC DNA]</scope>
    <source>
        <strain evidence="1">cv. G1812</strain>
    </source>
</reference>
<reference evidence="2" key="1">
    <citation type="journal article" date="2013" name="Nature">
        <title>Draft genome of the wheat A-genome progenitor Triticum urartu.</title>
        <authorList>
            <person name="Ling H.Q."/>
            <person name="Zhao S."/>
            <person name="Liu D."/>
            <person name="Wang J."/>
            <person name="Sun H."/>
            <person name="Zhang C."/>
            <person name="Fan H."/>
            <person name="Li D."/>
            <person name="Dong L."/>
            <person name="Tao Y."/>
            <person name="Gao C."/>
            <person name="Wu H."/>
            <person name="Li Y."/>
            <person name="Cui Y."/>
            <person name="Guo X."/>
            <person name="Zheng S."/>
            <person name="Wang B."/>
            <person name="Yu K."/>
            <person name="Liang Q."/>
            <person name="Yang W."/>
            <person name="Lou X."/>
            <person name="Chen J."/>
            <person name="Feng M."/>
            <person name="Jian J."/>
            <person name="Zhang X."/>
            <person name="Luo G."/>
            <person name="Jiang Y."/>
            <person name="Liu J."/>
            <person name="Wang Z."/>
            <person name="Sha Y."/>
            <person name="Zhang B."/>
            <person name="Wu H."/>
            <person name="Tang D."/>
            <person name="Shen Q."/>
            <person name="Xue P."/>
            <person name="Zou S."/>
            <person name="Wang X."/>
            <person name="Liu X."/>
            <person name="Wang F."/>
            <person name="Yang Y."/>
            <person name="An X."/>
            <person name="Dong Z."/>
            <person name="Zhang K."/>
            <person name="Zhang X."/>
            <person name="Luo M.C."/>
            <person name="Dvorak J."/>
            <person name="Tong Y."/>
            <person name="Wang J."/>
            <person name="Yang H."/>
            <person name="Li Z."/>
            <person name="Wang D."/>
            <person name="Zhang A."/>
            <person name="Wang J."/>
        </authorList>
    </citation>
    <scope>NUCLEOTIDE SEQUENCE</scope>
    <source>
        <strain evidence="2">cv. G1812</strain>
    </source>
</reference>
<keyword evidence="2" id="KW-1185">Reference proteome</keyword>
<proteinExistence type="predicted"/>
<dbReference type="Gramene" id="TuG1812G0200004025.01.T01">
    <property type="protein sequence ID" value="TuG1812G0200004025.01.T01"/>
    <property type="gene ID" value="TuG1812G0200004025.01"/>
</dbReference>
<name>A0A8R7TK98_TRIUA</name>
<evidence type="ECO:0000313" key="2">
    <source>
        <dbReference type="Proteomes" id="UP000015106"/>
    </source>
</evidence>